<dbReference type="PANTHER" id="PTHR10937">
    <property type="entry name" value="GLUCOSAMINE--FRUCTOSE-6-PHOSPHATE AMINOTRANSFERASE, ISOMERIZING"/>
    <property type="match status" value="1"/>
</dbReference>
<dbReference type="Gene3D" id="3.60.20.10">
    <property type="entry name" value="Glutamine Phosphoribosylpyrophosphate, subunit 1, domain 1"/>
    <property type="match status" value="1"/>
</dbReference>
<dbReference type="InterPro" id="IPR046348">
    <property type="entry name" value="SIS_dom_sf"/>
</dbReference>
<dbReference type="GO" id="GO:0004360">
    <property type="term" value="F:glutamine-fructose-6-phosphate transaminase (isomerizing) activity"/>
    <property type="evidence" value="ECO:0007669"/>
    <property type="project" value="UniProtKB-EC"/>
</dbReference>
<evidence type="ECO:0000313" key="9">
    <source>
        <dbReference type="EMBL" id="QHU19521.1"/>
    </source>
</evidence>
<keyword evidence="4" id="KW-0808">Transferase</keyword>
<evidence type="ECO:0000256" key="2">
    <source>
        <dbReference type="ARBA" id="ARBA00012916"/>
    </source>
</evidence>
<evidence type="ECO:0000259" key="8">
    <source>
        <dbReference type="PROSITE" id="PS51464"/>
    </source>
</evidence>
<evidence type="ECO:0000256" key="4">
    <source>
        <dbReference type="ARBA" id="ARBA00022679"/>
    </source>
</evidence>
<name>A0A6C0KQQ4_9ZZZZ</name>
<dbReference type="SUPFAM" id="SSF56235">
    <property type="entry name" value="N-terminal nucleophile aminohydrolases (Ntn hydrolases)"/>
    <property type="match status" value="1"/>
</dbReference>
<dbReference type="InterPro" id="IPR001347">
    <property type="entry name" value="SIS_dom"/>
</dbReference>
<feature type="domain" description="SIS" evidence="8">
    <location>
        <begin position="486"/>
        <end position="632"/>
    </location>
</feature>
<dbReference type="AlphaFoldDB" id="A0A6C0KQQ4"/>
<dbReference type="InterPro" id="IPR029055">
    <property type="entry name" value="Ntn_hydrolases_N"/>
</dbReference>
<evidence type="ECO:0000256" key="1">
    <source>
        <dbReference type="ARBA" id="ARBA00001031"/>
    </source>
</evidence>
<keyword evidence="3" id="KW-0032">Aminotransferase</keyword>
<reference evidence="9" key="1">
    <citation type="journal article" date="2020" name="Nature">
        <title>Giant virus diversity and host interactions through global metagenomics.</title>
        <authorList>
            <person name="Schulz F."/>
            <person name="Roux S."/>
            <person name="Paez-Espino D."/>
            <person name="Jungbluth S."/>
            <person name="Walsh D.A."/>
            <person name="Denef V.J."/>
            <person name="McMahon K.D."/>
            <person name="Konstantinidis K.T."/>
            <person name="Eloe-Fadrosh E.A."/>
            <person name="Kyrpides N.C."/>
            <person name="Woyke T."/>
        </authorList>
    </citation>
    <scope>NUCLEOTIDE SEQUENCE</scope>
    <source>
        <strain evidence="9">GVMAG-S-3300013014-113</strain>
    </source>
</reference>
<dbReference type="NCBIfam" id="TIGR01135">
    <property type="entry name" value="glmS"/>
    <property type="match status" value="1"/>
</dbReference>
<dbReference type="SUPFAM" id="SSF53697">
    <property type="entry name" value="SIS domain"/>
    <property type="match status" value="1"/>
</dbReference>
<dbReference type="InterPro" id="IPR035490">
    <property type="entry name" value="GlmS/FrlB_SIS"/>
</dbReference>
<sequence>MCGITFIYSKTNCNALDHIFNSLELIQNRGYDSMGICYYNQNTSNYDIIKKASTPKDDCLTLLKTKFNINKNDLKTSIYSKFAVGHTRWATHGGKTDANAHPHISNNGEIILVHNGIINNFLSIKEFLISKNYTFYSETDSEVIANLLEYYINNNVSFEEGLSQTLSMLEGTWGLVIIYTKEIDTFYVSRRGSPLLLASNTNYILCSSEINGFNGLAQDYIALNDNSVVKISNNNYTFLELETSESQTSANTSYISYSIENSDYKDIWNTKNQYAHWMLKEINEQPETIQKAYNYGGRISNNIIKLGGLDQILNITSYIEYIYLIGCGTSYNAALAGEIYLNELNKFVTVKCINACEFTENCLPNIKNYSTLMCIFLSQSGETLDVFNCLKICKNKHCLTMGIINKVDSLLAREVECGVYLNAGLEISVASTKSFTSMLVVLSLVSMWFVNNHHNNNMKINSLRFLSHSLKQMLFSNSINSKLTALRDNIILKNYSSIFILGKHKLYPVACESSLKIKEVCYIHCEGFSAGSLKHGPFALLDNTNLTLLLIDSNDIINYNNMKSTYYEIIGRETNLFVITNSQNVINELQIAEHSCMLINKLDYYNEILFTVLLQKLAYIISVAKGINPDKPKNLAKVVTVE</sequence>
<keyword evidence="5" id="KW-0677">Repeat</keyword>
<proteinExistence type="predicted"/>
<keyword evidence="6" id="KW-0315">Glutamine amidotransferase</keyword>
<feature type="domain" description="Glutamine amidotransferase type-2" evidence="7">
    <location>
        <begin position="2"/>
        <end position="234"/>
    </location>
</feature>
<feature type="domain" description="SIS" evidence="8">
    <location>
        <begin position="308"/>
        <end position="455"/>
    </location>
</feature>
<dbReference type="Pfam" id="PF13522">
    <property type="entry name" value="GATase_6"/>
    <property type="match status" value="1"/>
</dbReference>
<dbReference type="GO" id="GO:0006047">
    <property type="term" value="P:UDP-N-acetylglucosamine metabolic process"/>
    <property type="evidence" value="ECO:0007669"/>
    <property type="project" value="TreeGrafter"/>
</dbReference>
<dbReference type="GO" id="GO:0097367">
    <property type="term" value="F:carbohydrate derivative binding"/>
    <property type="evidence" value="ECO:0007669"/>
    <property type="project" value="InterPro"/>
</dbReference>
<dbReference type="EC" id="2.6.1.16" evidence="2"/>
<organism evidence="9">
    <name type="scientific">viral metagenome</name>
    <dbReference type="NCBI Taxonomy" id="1070528"/>
    <lineage>
        <taxon>unclassified sequences</taxon>
        <taxon>metagenomes</taxon>
        <taxon>organismal metagenomes</taxon>
    </lineage>
</organism>
<protein>
    <recommendedName>
        <fullName evidence="2">glutamine--fructose-6-phosphate transaminase (isomerizing)</fullName>
        <ecNumber evidence="2">2.6.1.16</ecNumber>
    </recommendedName>
</protein>
<dbReference type="PROSITE" id="PS51464">
    <property type="entry name" value="SIS"/>
    <property type="match status" value="2"/>
</dbReference>
<evidence type="ECO:0000259" key="7">
    <source>
        <dbReference type="PROSITE" id="PS51278"/>
    </source>
</evidence>
<dbReference type="PROSITE" id="PS51278">
    <property type="entry name" value="GATASE_TYPE_2"/>
    <property type="match status" value="1"/>
</dbReference>
<evidence type="ECO:0000256" key="6">
    <source>
        <dbReference type="ARBA" id="ARBA00022962"/>
    </source>
</evidence>
<dbReference type="CDD" id="cd05008">
    <property type="entry name" value="SIS_GlmS_GlmD_1"/>
    <property type="match status" value="1"/>
</dbReference>
<dbReference type="InterPro" id="IPR005855">
    <property type="entry name" value="GFAT"/>
</dbReference>
<dbReference type="NCBIfam" id="NF001484">
    <property type="entry name" value="PRK00331.1"/>
    <property type="match status" value="1"/>
</dbReference>
<evidence type="ECO:0000256" key="5">
    <source>
        <dbReference type="ARBA" id="ARBA00022737"/>
    </source>
</evidence>
<evidence type="ECO:0000256" key="3">
    <source>
        <dbReference type="ARBA" id="ARBA00022576"/>
    </source>
</evidence>
<dbReference type="Pfam" id="PF01380">
    <property type="entry name" value="SIS"/>
    <property type="match status" value="1"/>
</dbReference>
<dbReference type="InterPro" id="IPR017932">
    <property type="entry name" value="GATase_2_dom"/>
</dbReference>
<accession>A0A6C0KQQ4</accession>
<dbReference type="CDD" id="cd05009">
    <property type="entry name" value="SIS_GlmS_GlmD_2"/>
    <property type="match status" value="1"/>
</dbReference>
<dbReference type="PANTHER" id="PTHR10937:SF0">
    <property type="entry name" value="GLUTAMINE--FRUCTOSE-6-PHOSPHATE TRANSAMINASE (ISOMERIZING)"/>
    <property type="match status" value="1"/>
</dbReference>
<dbReference type="Gene3D" id="3.40.50.10490">
    <property type="entry name" value="Glucose-6-phosphate isomerase like protein, domain 1"/>
    <property type="match status" value="2"/>
</dbReference>
<dbReference type="GO" id="GO:0006002">
    <property type="term" value="P:fructose 6-phosphate metabolic process"/>
    <property type="evidence" value="ECO:0007669"/>
    <property type="project" value="TreeGrafter"/>
</dbReference>
<dbReference type="InterPro" id="IPR035466">
    <property type="entry name" value="GlmS/AgaS_SIS"/>
</dbReference>
<dbReference type="EMBL" id="MN740952">
    <property type="protein sequence ID" value="QHU19521.1"/>
    <property type="molecule type" value="Genomic_DNA"/>
</dbReference>
<dbReference type="GO" id="GO:0006487">
    <property type="term" value="P:protein N-linked glycosylation"/>
    <property type="evidence" value="ECO:0007669"/>
    <property type="project" value="TreeGrafter"/>
</dbReference>
<comment type="catalytic activity">
    <reaction evidence="1">
        <text>D-fructose 6-phosphate + L-glutamine = D-glucosamine 6-phosphate + L-glutamate</text>
        <dbReference type="Rhea" id="RHEA:13237"/>
        <dbReference type="ChEBI" id="CHEBI:29985"/>
        <dbReference type="ChEBI" id="CHEBI:58359"/>
        <dbReference type="ChEBI" id="CHEBI:58725"/>
        <dbReference type="ChEBI" id="CHEBI:61527"/>
        <dbReference type="EC" id="2.6.1.16"/>
    </reaction>
</comment>